<keyword evidence="5" id="KW-1185">Reference proteome</keyword>
<dbReference type="InterPro" id="IPR029057">
    <property type="entry name" value="PRTase-like"/>
</dbReference>
<dbReference type="InterPro" id="IPR000836">
    <property type="entry name" value="PRTase_dom"/>
</dbReference>
<proteinExistence type="predicted"/>
<keyword evidence="1 4" id="KW-0328">Glycosyltransferase</keyword>
<evidence type="ECO:0000256" key="1">
    <source>
        <dbReference type="ARBA" id="ARBA00022676"/>
    </source>
</evidence>
<gene>
    <name evidence="4" type="ORF">GM418_08525</name>
</gene>
<dbReference type="Proteomes" id="UP000428260">
    <property type="component" value="Chromosome"/>
</dbReference>
<dbReference type="PANTHER" id="PTHR43363:SF1">
    <property type="entry name" value="HYPOXANTHINE-GUANINE PHOSPHORIBOSYLTRANSFERASE"/>
    <property type="match status" value="1"/>
</dbReference>
<keyword evidence="2 4" id="KW-0808">Transferase</keyword>
<dbReference type="RefSeq" id="WP_158865086.1">
    <property type="nucleotide sequence ID" value="NZ_CP046401.1"/>
</dbReference>
<dbReference type="CDD" id="cd06223">
    <property type="entry name" value="PRTases_typeI"/>
    <property type="match status" value="1"/>
</dbReference>
<reference evidence="4 5" key="1">
    <citation type="submission" date="2019-11" db="EMBL/GenBank/DDBJ databases">
        <authorList>
            <person name="Zheng R.K."/>
            <person name="Sun C.M."/>
        </authorList>
    </citation>
    <scope>NUCLEOTIDE SEQUENCE [LARGE SCALE GENOMIC DNA]</scope>
    <source>
        <strain evidence="4 5">WC007</strain>
    </source>
</reference>
<dbReference type="SUPFAM" id="SSF53271">
    <property type="entry name" value="PRTase-like"/>
    <property type="match status" value="1"/>
</dbReference>
<evidence type="ECO:0000313" key="4">
    <source>
        <dbReference type="EMBL" id="QGY43698.1"/>
    </source>
</evidence>
<organism evidence="4 5">
    <name type="scientific">Maribellus comscasis</name>
    <dbReference type="NCBI Taxonomy" id="2681766"/>
    <lineage>
        <taxon>Bacteria</taxon>
        <taxon>Pseudomonadati</taxon>
        <taxon>Bacteroidota</taxon>
        <taxon>Bacteroidia</taxon>
        <taxon>Marinilabiliales</taxon>
        <taxon>Prolixibacteraceae</taxon>
        <taxon>Maribellus</taxon>
    </lineage>
</organism>
<sequence>MVPLSFIEISERLKNMDLPEVDLVIGIGSGGIVPASLVAFHLKTELQVVVLNYRDENNNPRYDKPVILKKPEMELEGKKILLVDDVSVSGKTMNAALEQLKGLDVKTLAMKGKADYILFPEIKDCVKWPWKVY</sequence>
<dbReference type="Pfam" id="PF00156">
    <property type="entry name" value="Pribosyltran"/>
    <property type="match status" value="1"/>
</dbReference>
<dbReference type="KEGG" id="mcos:GM418_08525"/>
<evidence type="ECO:0000313" key="5">
    <source>
        <dbReference type="Proteomes" id="UP000428260"/>
    </source>
</evidence>
<dbReference type="Gene3D" id="3.40.50.2020">
    <property type="match status" value="1"/>
</dbReference>
<evidence type="ECO:0000256" key="2">
    <source>
        <dbReference type="ARBA" id="ARBA00022679"/>
    </source>
</evidence>
<dbReference type="GO" id="GO:0016757">
    <property type="term" value="F:glycosyltransferase activity"/>
    <property type="evidence" value="ECO:0007669"/>
    <property type="project" value="UniProtKB-KW"/>
</dbReference>
<dbReference type="AlphaFoldDB" id="A0A6I6JRK8"/>
<evidence type="ECO:0000259" key="3">
    <source>
        <dbReference type="Pfam" id="PF00156"/>
    </source>
</evidence>
<accession>A0A6I6JRK8</accession>
<protein>
    <submittedName>
        <fullName evidence="4">Phosphoribosyltransferase</fullName>
    </submittedName>
</protein>
<dbReference type="EMBL" id="CP046401">
    <property type="protein sequence ID" value="QGY43698.1"/>
    <property type="molecule type" value="Genomic_DNA"/>
</dbReference>
<dbReference type="PANTHER" id="PTHR43363">
    <property type="entry name" value="HYPOXANTHINE PHOSPHORIBOSYLTRANSFERASE"/>
    <property type="match status" value="1"/>
</dbReference>
<name>A0A6I6JRK8_9BACT</name>
<feature type="domain" description="Phosphoribosyltransferase" evidence="3">
    <location>
        <begin position="20"/>
        <end position="107"/>
    </location>
</feature>